<evidence type="ECO:0008006" key="4">
    <source>
        <dbReference type="Google" id="ProtNLM"/>
    </source>
</evidence>
<protein>
    <recommendedName>
        <fullName evidence="4">CCHC-type domain-containing protein</fullName>
    </recommendedName>
</protein>
<keyword evidence="3" id="KW-1185">Reference proteome</keyword>
<proteinExistence type="predicted"/>
<organism evidence="2 3">
    <name type="scientific">Araneus ventricosus</name>
    <name type="common">Orbweaver spider</name>
    <name type="synonym">Epeira ventricosa</name>
    <dbReference type="NCBI Taxonomy" id="182803"/>
    <lineage>
        <taxon>Eukaryota</taxon>
        <taxon>Metazoa</taxon>
        <taxon>Ecdysozoa</taxon>
        <taxon>Arthropoda</taxon>
        <taxon>Chelicerata</taxon>
        <taxon>Arachnida</taxon>
        <taxon>Araneae</taxon>
        <taxon>Araneomorphae</taxon>
        <taxon>Entelegynae</taxon>
        <taxon>Araneoidea</taxon>
        <taxon>Araneidae</taxon>
        <taxon>Araneus</taxon>
    </lineage>
</organism>
<comment type="caution">
    <text evidence="2">The sequence shown here is derived from an EMBL/GenBank/DDBJ whole genome shotgun (WGS) entry which is preliminary data.</text>
</comment>
<dbReference type="Pfam" id="PF14223">
    <property type="entry name" value="Retrotran_gag_2"/>
    <property type="match status" value="1"/>
</dbReference>
<name>A0A4Y2V7B4_ARAVE</name>
<evidence type="ECO:0000313" key="3">
    <source>
        <dbReference type="Proteomes" id="UP000499080"/>
    </source>
</evidence>
<reference evidence="2 3" key="1">
    <citation type="journal article" date="2019" name="Sci. Rep.">
        <title>Orb-weaving spider Araneus ventricosus genome elucidates the spidroin gene catalogue.</title>
        <authorList>
            <person name="Kono N."/>
            <person name="Nakamura H."/>
            <person name="Ohtoshi R."/>
            <person name="Moran D.A.P."/>
            <person name="Shinohara A."/>
            <person name="Yoshida Y."/>
            <person name="Fujiwara M."/>
            <person name="Mori M."/>
            <person name="Tomita M."/>
            <person name="Arakawa K."/>
        </authorList>
    </citation>
    <scope>NUCLEOTIDE SEQUENCE [LARGE SCALE GENOMIC DNA]</scope>
</reference>
<feature type="region of interest" description="Disordered" evidence="1">
    <location>
        <begin position="1"/>
        <end position="33"/>
    </location>
</feature>
<evidence type="ECO:0000256" key="1">
    <source>
        <dbReference type="SAM" id="MobiDB-lite"/>
    </source>
</evidence>
<sequence length="225" mass="25594">MIQLEETTIQRPRPKSDTSEIAYPAQNDTGDVPRRSSEKILRYCYKLSEMEIKIDENLLSIMLLYSLPASYENFRCAIESRDDLPSADVLRIKIIEESEARRHDSGAQSADSGSFTACHHKRKNASWNSKSKSQKEVDNKFKIKCFKCNKWGDHKAAQCKSQKQSTPGRKHENDSLLTSTKWNNNTADALLASNKEKRWWTVDVPNILAATNPYSSPLAKPTSVR</sequence>
<accession>A0A4Y2V7B4</accession>
<dbReference type="EMBL" id="BGPR01043783">
    <property type="protein sequence ID" value="GBO20432.1"/>
    <property type="molecule type" value="Genomic_DNA"/>
</dbReference>
<dbReference type="AlphaFoldDB" id="A0A4Y2V7B4"/>
<evidence type="ECO:0000313" key="2">
    <source>
        <dbReference type="EMBL" id="GBO20432.1"/>
    </source>
</evidence>
<gene>
    <name evidence="2" type="ORF">AVEN_269354_1</name>
</gene>
<dbReference type="OrthoDB" id="8061334at2759"/>
<feature type="compositionally biased region" description="Polar residues" evidence="1">
    <location>
        <begin position="1"/>
        <end position="10"/>
    </location>
</feature>
<dbReference type="Proteomes" id="UP000499080">
    <property type="component" value="Unassembled WGS sequence"/>
</dbReference>